<evidence type="ECO:0000313" key="1">
    <source>
        <dbReference type="EMBL" id="KTB36411.1"/>
    </source>
</evidence>
<reference evidence="1 2" key="1">
    <citation type="submission" date="2015-12" db="EMBL/GenBank/DDBJ databases">
        <title>Draft genome sequence of Moniliophthora roreri, the causal agent of frosty pod rot of cacao.</title>
        <authorList>
            <person name="Aime M.C."/>
            <person name="Diaz-Valderrama J.R."/>
            <person name="Kijpornyongpan T."/>
            <person name="Phillips-Mora W."/>
        </authorList>
    </citation>
    <scope>NUCLEOTIDE SEQUENCE [LARGE SCALE GENOMIC DNA]</scope>
    <source>
        <strain evidence="1 2">MCA 2952</strain>
    </source>
</reference>
<gene>
    <name evidence="1" type="ORF">WG66_11026</name>
</gene>
<dbReference type="AlphaFoldDB" id="A0A0W0FJD0"/>
<sequence length="213" mass="23380">MPALSRVLGAFLPPVMPSPIVWAFVVHPDIFSIAAILRGDLIVDAKSDRSRVKVGSPQVMATTTFAVKRLDAGVIRYCTRNHLAQHHYRTDITHRSLSNSMGQIQFKTVIHDLTQSLLIFSECVFVHTSPRLNHLSGVRCKMVYPFVSSKPFPGLFVELKLASCTPSTTSSTPYTSSPCRRALFGLSTITDGNGVGFWKLWEGAATGGFGRDL</sequence>
<evidence type="ECO:0000313" key="2">
    <source>
        <dbReference type="Proteomes" id="UP000054988"/>
    </source>
</evidence>
<dbReference type="EMBL" id="LATX01001908">
    <property type="protein sequence ID" value="KTB36411.1"/>
    <property type="molecule type" value="Genomic_DNA"/>
</dbReference>
<accession>A0A0W0FJD0</accession>
<protein>
    <submittedName>
        <fullName evidence="1">Uncharacterized protein</fullName>
    </submittedName>
</protein>
<comment type="caution">
    <text evidence="1">The sequence shown here is derived from an EMBL/GenBank/DDBJ whole genome shotgun (WGS) entry which is preliminary data.</text>
</comment>
<dbReference type="Proteomes" id="UP000054988">
    <property type="component" value="Unassembled WGS sequence"/>
</dbReference>
<proteinExistence type="predicted"/>
<organism evidence="1 2">
    <name type="scientific">Moniliophthora roreri</name>
    <name type="common">Frosty pod rot fungus</name>
    <name type="synonym">Monilia roreri</name>
    <dbReference type="NCBI Taxonomy" id="221103"/>
    <lineage>
        <taxon>Eukaryota</taxon>
        <taxon>Fungi</taxon>
        <taxon>Dikarya</taxon>
        <taxon>Basidiomycota</taxon>
        <taxon>Agaricomycotina</taxon>
        <taxon>Agaricomycetes</taxon>
        <taxon>Agaricomycetidae</taxon>
        <taxon>Agaricales</taxon>
        <taxon>Marasmiineae</taxon>
        <taxon>Marasmiaceae</taxon>
        <taxon>Moniliophthora</taxon>
    </lineage>
</organism>
<name>A0A0W0FJD0_MONRR</name>